<dbReference type="PROSITE" id="PS00463">
    <property type="entry name" value="ZN2_CY6_FUNGAL_1"/>
    <property type="match status" value="1"/>
</dbReference>
<dbReference type="Pfam" id="PF00172">
    <property type="entry name" value="Zn_clus"/>
    <property type="match status" value="1"/>
</dbReference>
<dbReference type="PANTHER" id="PTHR47256:SF3">
    <property type="entry name" value="ZN(II)2CYS6 TRANSCRIPTION FACTOR (EUROFUNG)"/>
    <property type="match status" value="1"/>
</dbReference>
<protein>
    <recommendedName>
        <fullName evidence="3">Zn(2)-C6 fungal-type domain-containing protein</fullName>
    </recommendedName>
</protein>
<feature type="compositionally biased region" description="Polar residues" evidence="2">
    <location>
        <begin position="465"/>
        <end position="483"/>
    </location>
</feature>
<feature type="region of interest" description="Disordered" evidence="2">
    <location>
        <begin position="445"/>
        <end position="483"/>
    </location>
</feature>
<dbReference type="GeneID" id="92046427"/>
<evidence type="ECO:0000259" key="3">
    <source>
        <dbReference type="PROSITE" id="PS50048"/>
    </source>
</evidence>
<dbReference type="InterPro" id="IPR001138">
    <property type="entry name" value="Zn2Cys6_DnaBD"/>
</dbReference>
<dbReference type="InterPro" id="IPR036864">
    <property type="entry name" value="Zn2-C6_fun-type_DNA-bd_sf"/>
</dbReference>
<comment type="caution">
    <text evidence="4">The sequence shown here is derived from an EMBL/GenBank/DDBJ whole genome shotgun (WGS) entry which is preliminary data.</text>
</comment>
<evidence type="ECO:0000256" key="2">
    <source>
        <dbReference type="SAM" id="MobiDB-lite"/>
    </source>
</evidence>
<dbReference type="EMBL" id="JAQQWN010000007">
    <property type="protein sequence ID" value="KAK8074389.1"/>
    <property type="molecule type" value="Genomic_DNA"/>
</dbReference>
<name>A0ABR1VWW8_9PEZI</name>
<dbReference type="CDD" id="cd12148">
    <property type="entry name" value="fungal_TF_MHR"/>
    <property type="match status" value="1"/>
</dbReference>
<feature type="domain" description="Zn(2)-C6 fungal-type" evidence="3">
    <location>
        <begin position="53"/>
        <end position="83"/>
    </location>
</feature>
<accession>A0ABR1VWW8</accession>
<dbReference type="CDD" id="cd00067">
    <property type="entry name" value="GAL4"/>
    <property type="match status" value="1"/>
</dbReference>
<evidence type="ECO:0000313" key="5">
    <source>
        <dbReference type="Proteomes" id="UP001433268"/>
    </source>
</evidence>
<dbReference type="SUPFAM" id="SSF57701">
    <property type="entry name" value="Zn2/Cys6 DNA-binding domain"/>
    <property type="match status" value="1"/>
</dbReference>
<feature type="region of interest" description="Disordered" evidence="2">
    <location>
        <begin position="19"/>
        <end position="47"/>
    </location>
</feature>
<feature type="compositionally biased region" description="Polar residues" evidence="2">
    <location>
        <begin position="23"/>
        <end position="39"/>
    </location>
</feature>
<dbReference type="Proteomes" id="UP001433268">
    <property type="component" value="Unassembled WGS sequence"/>
</dbReference>
<dbReference type="PROSITE" id="PS50048">
    <property type="entry name" value="ZN2_CY6_FUNGAL_2"/>
    <property type="match status" value="1"/>
</dbReference>
<proteinExistence type="predicted"/>
<dbReference type="InterPro" id="IPR053187">
    <property type="entry name" value="Notoamide_regulator"/>
</dbReference>
<sequence>MDSNSKRYVRLLPSDLTPVVPDSGSSAASPVTANSNHNHTQPRKRKRVGNQLACDLCRLKKTRCDGTRPSCNLCVKRAEKCVYNDKRDAAQDAMDIVELLTLAPYAEALDALRLLRSTGNHAVVLSVVTGGDKANDKRDSASQQPQLPPRAFVPQRSSLEIELMTKNPITYAPLRHISMSELEESNLLRPISAARTRKRKPEDPPLWHGEMMFVSPGRSADAAQIDNDSAAAFFRAQESTTNQSPRWNDGLCDARLKSLRIRYWTNVPIPDEAAARVISMYLETDHPLLGMFDPDQFISDLLDQKQQTCSALVVNALLYWGCQMYTAIDKSIARYTEPFCNEAERLWTAAEHHDSLLNMVGAQLLSLAFVGQGKDHKVLHFLDAALRMGTRLGLFGVPEEVAKARMQAIPESSEAAISNTAWGLFNWSIRLTIVQHRIAVLSTAGRGSAETPPTVPIPRVDMSEDSQGSSSAGVTPSDEPSQVQQIMGATFPRVCELWAMMHDVSLLYHHPKDLVQPGKLSLAFAEMKYRELLAWAENLPPQLHRSESNPHHAVILHMWFHAAILDIFRPFLRRHEGERLRLRTFSAPDRTPLAAYTASVSQLKHLIVHFRSNYEASTCTLLWHTAMTYVANAMLRDSRDPEWYQYLLLCLYGYETLRRPFRVAEAVGQGLLTMMLRDKNSNGGSPTFTSAQAHEILRHLKERGLSYRTDDESIRAPFMGDLELAQTDPAGAAVEKLAGDFEDMALFQEFTIGQ</sequence>
<reference evidence="4 5" key="1">
    <citation type="submission" date="2023-01" db="EMBL/GenBank/DDBJ databases">
        <title>Analysis of 21 Apiospora genomes using comparative genomics revels a genus with tremendous synthesis potential of carbohydrate active enzymes and secondary metabolites.</title>
        <authorList>
            <person name="Sorensen T."/>
        </authorList>
    </citation>
    <scope>NUCLEOTIDE SEQUENCE [LARGE SCALE GENOMIC DNA]</scope>
    <source>
        <strain evidence="4 5">CBS 114990</strain>
    </source>
</reference>
<gene>
    <name evidence="4" type="ORF">PG997_009052</name>
</gene>
<dbReference type="PANTHER" id="PTHR47256">
    <property type="entry name" value="ZN(II)2CYS6 TRANSCRIPTION FACTOR (EUROFUNG)-RELATED"/>
    <property type="match status" value="1"/>
</dbReference>
<keyword evidence="1" id="KW-0539">Nucleus</keyword>
<keyword evidence="5" id="KW-1185">Reference proteome</keyword>
<dbReference type="SMART" id="SM00066">
    <property type="entry name" value="GAL4"/>
    <property type="match status" value="1"/>
</dbReference>
<evidence type="ECO:0000256" key="1">
    <source>
        <dbReference type="ARBA" id="ARBA00023242"/>
    </source>
</evidence>
<organism evidence="4 5">
    <name type="scientific">Apiospora hydei</name>
    <dbReference type="NCBI Taxonomy" id="1337664"/>
    <lineage>
        <taxon>Eukaryota</taxon>
        <taxon>Fungi</taxon>
        <taxon>Dikarya</taxon>
        <taxon>Ascomycota</taxon>
        <taxon>Pezizomycotina</taxon>
        <taxon>Sordariomycetes</taxon>
        <taxon>Xylariomycetidae</taxon>
        <taxon>Amphisphaeriales</taxon>
        <taxon>Apiosporaceae</taxon>
        <taxon>Apiospora</taxon>
    </lineage>
</organism>
<evidence type="ECO:0000313" key="4">
    <source>
        <dbReference type="EMBL" id="KAK8074389.1"/>
    </source>
</evidence>
<dbReference type="Gene3D" id="4.10.240.10">
    <property type="entry name" value="Zn(2)-C6 fungal-type DNA-binding domain"/>
    <property type="match status" value="1"/>
</dbReference>
<dbReference type="RefSeq" id="XP_066665329.1">
    <property type="nucleotide sequence ID" value="XM_066813367.1"/>
</dbReference>